<proteinExistence type="predicted"/>
<dbReference type="Proteomes" id="UP000261931">
    <property type="component" value="Unassembled WGS sequence"/>
</dbReference>
<reference evidence="1 2" key="1">
    <citation type="submission" date="2018-08" db="EMBL/GenBank/DDBJ databases">
        <title>Hydrogenophaga sp. LA-38 isolated from sludge.</title>
        <authorList>
            <person name="Im W.-T."/>
        </authorList>
    </citation>
    <scope>NUCLEOTIDE SEQUENCE [LARGE SCALE GENOMIC DNA]</scope>
    <source>
        <strain evidence="1 2">LA-38</strain>
    </source>
</reference>
<keyword evidence="2" id="KW-1185">Reference proteome</keyword>
<evidence type="ECO:0000313" key="2">
    <source>
        <dbReference type="Proteomes" id="UP000261931"/>
    </source>
</evidence>
<dbReference type="EMBL" id="QVLS01000017">
    <property type="protein sequence ID" value="RFP76145.1"/>
    <property type="molecule type" value="Genomic_DNA"/>
</dbReference>
<accession>A0A372EE83</accession>
<comment type="caution">
    <text evidence="1">The sequence shown here is derived from an EMBL/GenBank/DDBJ whole genome shotgun (WGS) entry which is preliminary data.</text>
</comment>
<sequence length="79" mass="8886">MTRRGYLLEVATQQLQVVHLQASALRQCQGELRAKRHRDLKAARIQLCAQRPTPVSAQAPGHVRERCAIQWDLELGVCG</sequence>
<evidence type="ECO:0000313" key="1">
    <source>
        <dbReference type="EMBL" id="RFP76145.1"/>
    </source>
</evidence>
<protein>
    <submittedName>
        <fullName evidence="1">Uncharacterized protein</fullName>
    </submittedName>
</protein>
<gene>
    <name evidence="1" type="ORF">DY262_20425</name>
</gene>
<name>A0A372EE83_9BURK</name>
<organism evidence="1 2">
    <name type="scientific">Hydrogenophaga borbori</name>
    <dbReference type="NCBI Taxonomy" id="2294117"/>
    <lineage>
        <taxon>Bacteria</taxon>
        <taxon>Pseudomonadati</taxon>
        <taxon>Pseudomonadota</taxon>
        <taxon>Betaproteobacteria</taxon>
        <taxon>Burkholderiales</taxon>
        <taxon>Comamonadaceae</taxon>
        <taxon>Hydrogenophaga</taxon>
    </lineage>
</organism>
<dbReference type="AlphaFoldDB" id="A0A372EE83"/>